<comment type="caution">
    <text evidence="8">The sequence shown here is derived from an EMBL/GenBank/DDBJ whole genome shotgun (WGS) entry which is preliminary data.</text>
</comment>
<feature type="transmembrane region" description="Helical" evidence="6">
    <location>
        <begin position="25"/>
        <end position="42"/>
    </location>
</feature>
<name>A0A2A9D0U3_9MICO</name>
<feature type="transmembrane region" description="Helical" evidence="6">
    <location>
        <begin position="139"/>
        <end position="160"/>
    </location>
</feature>
<evidence type="ECO:0000256" key="4">
    <source>
        <dbReference type="ARBA" id="ARBA00023136"/>
    </source>
</evidence>
<evidence type="ECO:0000256" key="5">
    <source>
        <dbReference type="ARBA" id="ARBA00023251"/>
    </source>
</evidence>
<dbReference type="InterPro" id="IPR000412">
    <property type="entry name" value="ABC_2_transport"/>
</dbReference>
<evidence type="ECO:0000259" key="7">
    <source>
        <dbReference type="Pfam" id="PF12698"/>
    </source>
</evidence>
<sequence>MSAASRVLAHGRFELVGSLRNGEQLLVSLVLPALVLVGLGAWDTVMLTLPEGAARIDVVVPGVLALAIVSAGFTSLAIATAFERRWGVLRQLATTPLGPSGIVAGKSLGVAALVVAQCAVLGALGFATGWRPDLAAWPAAVALVALGVATFTCLGLLVAATLRAEGVLAVANLAWVLMAAGGGLVLPLDSLPSGLASAVSLLPSGALGEGLRDALIDGSAPVAQILTLAAWSVVSALAARRWFRPSE</sequence>
<dbReference type="InterPro" id="IPR013525">
    <property type="entry name" value="ABC2_TM"/>
</dbReference>
<comment type="subcellular location">
    <subcellularLocation>
        <location evidence="1">Membrane</location>
        <topology evidence="1">Multi-pass membrane protein</topology>
    </subcellularLocation>
</comment>
<dbReference type="OrthoDB" id="160207at2"/>
<dbReference type="GO" id="GO:0043190">
    <property type="term" value="C:ATP-binding cassette (ABC) transporter complex"/>
    <property type="evidence" value="ECO:0007669"/>
    <property type="project" value="InterPro"/>
</dbReference>
<evidence type="ECO:0000256" key="6">
    <source>
        <dbReference type="SAM" id="Phobius"/>
    </source>
</evidence>
<dbReference type="PANTHER" id="PTHR43229">
    <property type="entry name" value="NODULATION PROTEIN J"/>
    <property type="match status" value="1"/>
</dbReference>
<dbReference type="EMBL" id="PDJD01000001">
    <property type="protein sequence ID" value="PFG19460.1"/>
    <property type="molecule type" value="Genomic_DNA"/>
</dbReference>
<dbReference type="PIRSF" id="PIRSF006648">
    <property type="entry name" value="DrrB"/>
    <property type="match status" value="1"/>
</dbReference>
<feature type="transmembrane region" description="Helical" evidence="6">
    <location>
        <begin position="103"/>
        <end position="127"/>
    </location>
</feature>
<proteinExistence type="predicted"/>
<feature type="transmembrane region" description="Helical" evidence="6">
    <location>
        <begin position="167"/>
        <end position="186"/>
    </location>
</feature>
<keyword evidence="9" id="KW-1185">Reference proteome</keyword>
<dbReference type="PANTHER" id="PTHR43229:SF2">
    <property type="entry name" value="NODULATION PROTEIN J"/>
    <property type="match status" value="1"/>
</dbReference>
<feature type="domain" description="ABC-2 type transporter transmembrane" evidence="7">
    <location>
        <begin position="59"/>
        <end position="236"/>
    </location>
</feature>
<organism evidence="8 9">
    <name type="scientific">Serinibacter salmoneus</name>
    <dbReference type="NCBI Taxonomy" id="556530"/>
    <lineage>
        <taxon>Bacteria</taxon>
        <taxon>Bacillati</taxon>
        <taxon>Actinomycetota</taxon>
        <taxon>Actinomycetes</taxon>
        <taxon>Micrococcales</taxon>
        <taxon>Beutenbergiaceae</taxon>
        <taxon>Serinibacter</taxon>
    </lineage>
</organism>
<keyword evidence="3 6" id="KW-1133">Transmembrane helix</keyword>
<accession>A0A2A9D0U3</accession>
<keyword evidence="2 6" id="KW-0812">Transmembrane</keyword>
<evidence type="ECO:0000313" key="8">
    <source>
        <dbReference type="EMBL" id="PFG19460.1"/>
    </source>
</evidence>
<evidence type="ECO:0000256" key="1">
    <source>
        <dbReference type="ARBA" id="ARBA00004141"/>
    </source>
</evidence>
<dbReference type="GO" id="GO:0046677">
    <property type="term" value="P:response to antibiotic"/>
    <property type="evidence" value="ECO:0007669"/>
    <property type="project" value="UniProtKB-KW"/>
</dbReference>
<reference evidence="8 9" key="1">
    <citation type="submission" date="2017-10" db="EMBL/GenBank/DDBJ databases">
        <title>Sequencing the genomes of 1000 actinobacteria strains.</title>
        <authorList>
            <person name="Klenk H.-P."/>
        </authorList>
    </citation>
    <scope>NUCLEOTIDE SEQUENCE [LARGE SCALE GENOMIC DNA]</scope>
    <source>
        <strain evidence="8 9">DSM 21801</strain>
    </source>
</reference>
<dbReference type="AlphaFoldDB" id="A0A2A9D0U3"/>
<dbReference type="RefSeq" id="WP_098468574.1">
    <property type="nucleotide sequence ID" value="NZ_PDJD01000001.1"/>
</dbReference>
<evidence type="ECO:0000313" key="9">
    <source>
        <dbReference type="Proteomes" id="UP000224915"/>
    </source>
</evidence>
<feature type="transmembrane region" description="Helical" evidence="6">
    <location>
        <begin position="222"/>
        <end position="243"/>
    </location>
</feature>
<dbReference type="Pfam" id="PF12698">
    <property type="entry name" value="ABC2_membrane_3"/>
    <property type="match status" value="1"/>
</dbReference>
<dbReference type="InterPro" id="IPR051784">
    <property type="entry name" value="Nod_factor_ABC_transporter"/>
</dbReference>
<dbReference type="GO" id="GO:0140359">
    <property type="term" value="F:ABC-type transporter activity"/>
    <property type="evidence" value="ECO:0007669"/>
    <property type="project" value="InterPro"/>
</dbReference>
<feature type="transmembrane region" description="Helical" evidence="6">
    <location>
        <begin position="62"/>
        <end position="82"/>
    </location>
</feature>
<protein>
    <submittedName>
        <fullName evidence="8">ABC-2 type transport system permease protein</fullName>
    </submittedName>
</protein>
<keyword evidence="4 6" id="KW-0472">Membrane</keyword>
<dbReference type="Proteomes" id="UP000224915">
    <property type="component" value="Unassembled WGS sequence"/>
</dbReference>
<evidence type="ECO:0000256" key="2">
    <source>
        <dbReference type="ARBA" id="ARBA00022692"/>
    </source>
</evidence>
<evidence type="ECO:0000256" key="3">
    <source>
        <dbReference type="ARBA" id="ARBA00022989"/>
    </source>
</evidence>
<gene>
    <name evidence="8" type="ORF">ATL40_1023</name>
</gene>
<keyword evidence="5" id="KW-0046">Antibiotic resistance</keyword>